<evidence type="ECO:0000256" key="1">
    <source>
        <dbReference type="ARBA" id="ARBA00022729"/>
    </source>
</evidence>
<dbReference type="InterPro" id="IPR008929">
    <property type="entry name" value="Chondroitin_lyas"/>
</dbReference>
<evidence type="ECO:0000313" key="6">
    <source>
        <dbReference type="Proteomes" id="UP001295794"/>
    </source>
</evidence>
<sequence>MGTRTAYCVNHRHLLPCFLLLPRPSRLGSFDSDYTQLSFYLMHSFPSQSPQAIFFLKTLILVGLISPAFALDPIDWVNTNYIAQQAGVNSPSTRNAQDGIIQSAHSSAKKGPWSITNTGVSPPSGDAHDYLSWAPYHWPDCNWCPSHGGNVHLVHDSNGSSNTSNPVPSSSNDPSSPPADDGDNENYSDEEIKSAAARMVKKRRATSDVSGADINKQELFSLLPTLPFPVAPTPTTDAAVAGTDVPAQQAAVKSKSPSCTPSPTKSLAPSATWTTCPYVVRDGKVNPDVRTLHGPSAINDCAQSVWYNALCFALRKTPVCSQDAARFVDEFFLNPDKKMNPNMAFGQIVRGPGPSGKQGTFTGVLDLRGLVKLANAVKILKLTNSSDWTTERDQGLQDWMKAYSAWITTSAIGKKTRSAPNNHGSFYYAQLVAVTILQGDDALARQYLQEYFSGPFRNQIAASGEQPMEAARTRPFHYRCFNLEAMIALAKMGDQQGIDFWSAKSRYQANIQNAVDFVMKQDPKGEDVTELAPHVAAVMAAYGDSSGKYLAFLKKAVPNYQMKYFWFSDQPEALANTRQKRQQNDADGQSADSIPFVCPWNAIPNGIESVELEDGLFKSCDELKLLFEIP</sequence>
<keyword evidence="6" id="KW-1185">Reference proteome</keyword>
<protein>
    <recommendedName>
        <fullName evidence="4">Alginate lyase domain-containing protein</fullName>
    </recommendedName>
</protein>
<feature type="region of interest" description="Disordered" evidence="3">
    <location>
        <begin position="155"/>
        <end position="187"/>
    </location>
</feature>
<proteinExistence type="predicted"/>
<dbReference type="AlphaFoldDB" id="A0AAD2HPZ5"/>
<evidence type="ECO:0000256" key="2">
    <source>
        <dbReference type="ARBA" id="ARBA00023239"/>
    </source>
</evidence>
<feature type="domain" description="Alginate lyase" evidence="4">
    <location>
        <begin position="262"/>
        <end position="521"/>
    </location>
</feature>
<evidence type="ECO:0000313" key="5">
    <source>
        <dbReference type="EMBL" id="CAK5279988.1"/>
    </source>
</evidence>
<evidence type="ECO:0000259" key="4">
    <source>
        <dbReference type="Pfam" id="PF05426"/>
    </source>
</evidence>
<keyword evidence="2" id="KW-0456">Lyase</keyword>
<dbReference type="InterPro" id="IPR008397">
    <property type="entry name" value="Alginate_lyase_dom"/>
</dbReference>
<evidence type="ECO:0000256" key="3">
    <source>
        <dbReference type="SAM" id="MobiDB-lite"/>
    </source>
</evidence>
<dbReference type="SUPFAM" id="SSF48230">
    <property type="entry name" value="Chondroitin AC/alginate lyase"/>
    <property type="match status" value="1"/>
</dbReference>
<dbReference type="EMBL" id="CAVNYO010000440">
    <property type="protein sequence ID" value="CAK5279988.1"/>
    <property type="molecule type" value="Genomic_DNA"/>
</dbReference>
<feature type="compositionally biased region" description="Low complexity" evidence="3">
    <location>
        <begin position="157"/>
        <end position="174"/>
    </location>
</feature>
<keyword evidence="1" id="KW-0732">Signal</keyword>
<dbReference type="GO" id="GO:0042597">
    <property type="term" value="C:periplasmic space"/>
    <property type="evidence" value="ECO:0007669"/>
    <property type="project" value="InterPro"/>
</dbReference>
<name>A0AAD2HPZ5_9AGAR</name>
<dbReference type="GO" id="GO:0016829">
    <property type="term" value="F:lyase activity"/>
    <property type="evidence" value="ECO:0007669"/>
    <property type="project" value="UniProtKB-KW"/>
</dbReference>
<dbReference type="Gene3D" id="1.50.10.100">
    <property type="entry name" value="Chondroitin AC/alginate lyase"/>
    <property type="match status" value="1"/>
</dbReference>
<gene>
    <name evidence="5" type="ORF">MYCIT1_LOCUS30400</name>
</gene>
<accession>A0AAD2HPZ5</accession>
<dbReference type="Proteomes" id="UP001295794">
    <property type="component" value="Unassembled WGS sequence"/>
</dbReference>
<reference evidence="5" key="1">
    <citation type="submission" date="2023-11" db="EMBL/GenBank/DDBJ databases">
        <authorList>
            <person name="De Vega J J."/>
            <person name="De Vega J J."/>
        </authorList>
    </citation>
    <scope>NUCLEOTIDE SEQUENCE</scope>
</reference>
<dbReference type="Pfam" id="PF05426">
    <property type="entry name" value="Alginate_lyase"/>
    <property type="match status" value="1"/>
</dbReference>
<organism evidence="5 6">
    <name type="scientific">Mycena citricolor</name>
    <dbReference type="NCBI Taxonomy" id="2018698"/>
    <lineage>
        <taxon>Eukaryota</taxon>
        <taxon>Fungi</taxon>
        <taxon>Dikarya</taxon>
        <taxon>Basidiomycota</taxon>
        <taxon>Agaricomycotina</taxon>
        <taxon>Agaricomycetes</taxon>
        <taxon>Agaricomycetidae</taxon>
        <taxon>Agaricales</taxon>
        <taxon>Marasmiineae</taxon>
        <taxon>Mycenaceae</taxon>
        <taxon>Mycena</taxon>
    </lineage>
</organism>
<comment type="caution">
    <text evidence="5">The sequence shown here is derived from an EMBL/GenBank/DDBJ whole genome shotgun (WGS) entry which is preliminary data.</text>
</comment>